<dbReference type="PANTHER" id="PTHR43767:SF1">
    <property type="entry name" value="NONRIBOSOMAL PEPTIDE SYNTHASE PES1 (EUROFUNG)-RELATED"/>
    <property type="match status" value="1"/>
</dbReference>
<feature type="domain" description="AMP-binding enzyme C-terminal" evidence="2">
    <location>
        <begin position="277"/>
        <end position="342"/>
    </location>
</feature>
<organism evidence="3 4">
    <name type="scientific">Nocardioides anomalus</name>
    <dbReference type="NCBI Taxonomy" id="2712223"/>
    <lineage>
        <taxon>Bacteria</taxon>
        <taxon>Bacillati</taxon>
        <taxon>Actinomycetota</taxon>
        <taxon>Actinomycetes</taxon>
        <taxon>Propionibacteriales</taxon>
        <taxon>Nocardioidaceae</taxon>
        <taxon>Nocardioides</taxon>
    </lineage>
</organism>
<dbReference type="KEGG" id="nano:G5V58_25195"/>
<dbReference type="InterPro" id="IPR042099">
    <property type="entry name" value="ANL_N_sf"/>
</dbReference>
<dbReference type="InterPro" id="IPR025110">
    <property type="entry name" value="AMP-bd_C"/>
</dbReference>
<protein>
    <submittedName>
        <fullName evidence="3">AMP-binding protein</fullName>
    </submittedName>
</protein>
<dbReference type="EMBL" id="CP049257">
    <property type="protein sequence ID" value="QIG46256.1"/>
    <property type="molecule type" value="Genomic_DNA"/>
</dbReference>
<evidence type="ECO:0000259" key="1">
    <source>
        <dbReference type="Pfam" id="PF00501"/>
    </source>
</evidence>
<evidence type="ECO:0000313" key="3">
    <source>
        <dbReference type="EMBL" id="QIG46256.1"/>
    </source>
</evidence>
<proteinExistence type="predicted"/>
<dbReference type="Gene3D" id="3.40.50.12780">
    <property type="entry name" value="N-terminal domain of ligase-like"/>
    <property type="match status" value="1"/>
</dbReference>
<keyword evidence="4" id="KW-1185">Reference proteome</keyword>
<dbReference type="PANTHER" id="PTHR43767">
    <property type="entry name" value="LONG-CHAIN-FATTY-ACID--COA LIGASE"/>
    <property type="match status" value="1"/>
</dbReference>
<dbReference type="Pfam" id="PF00501">
    <property type="entry name" value="AMP-binding"/>
    <property type="match status" value="1"/>
</dbReference>
<dbReference type="Proteomes" id="UP000502996">
    <property type="component" value="Chromosome"/>
</dbReference>
<dbReference type="InterPro" id="IPR045851">
    <property type="entry name" value="AMP-bd_C_sf"/>
</dbReference>
<dbReference type="Pfam" id="PF13193">
    <property type="entry name" value="AMP-binding_C"/>
    <property type="match status" value="1"/>
</dbReference>
<dbReference type="GO" id="GO:0016878">
    <property type="term" value="F:acid-thiol ligase activity"/>
    <property type="evidence" value="ECO:0007669"/>
    <property type="project" value="UniProtKB-ARBA"/>
</dbReference>
<evidence type="ECO:0000259" key="2">
    <source>
        <dbReference type="Pfam" id="PF13193"/>
    </source>
</evidence>
<evidence type="ECO:0000313" key="4">
    <source>
        <dbReference type="Proteomes" id="UP000502996"/>
    </source>
</evidence>
<reference evidence="3 4" key="1">
    <citation type="submission" date="2020-02" db="EMBL/GenBank/DDBJ databases">
        <title>Full genome sequence of Nocardioides sp. R-3366.</title>
        <authorList>
            <person name="Im W.-T."/>
        </authorList>
    </citation>
    <scope>NUCLEOTIDE SEQUENCE [LARGE SCALE GENOMIC DNA]</scope>
    <source>
        <strain evidence="3 4">R-3366</strain>
    </source>
</reference>
<dbReference type="SUPFAM" id="SSF56801">
    <property type="entry name" value="Acetyl-CoA synthetase-like"/>
    <property type="match status" value="1"/>
</dbReference>
<dbReference type="AlphaFoldDB" id="A0A6G6WM26"/>
<feature type="domain" description="AMP-dependent synthetase/ligase" evidence="1">
    <location>
        <begin position="50"/>
        <end position="191"/>
    </location>
</feature>
<dbReference type="Gene3D" id="3.30.300.30">
    <property type="match status" value="1"/>
</dbReference>
<dbReference type="InterPro" id="IPR000873">
    <property type="entry name" value="AMP-dep_synth/lig_dom"/>
</dbReference>
<accession>A0A6G6WM26</accession>
<sequence>MLPRCPDTRGIRPRGDTVRHVELRGTTPEVVTALSAWVSASDDEPLVVETSGSTGRPKRVVLSRRAVLASVRATARRLGGEGRWLLALPAAYVAGAQVVCRSVVAGEPPVLLEEHGSFAEAAAGVDFVSLVPTQLVRMLEVSEEVDALRSLHTVLLGGGPIDPALRARAAGAGVRVVATYGSAETAGGCVYDGVALDGVALATEADGRLRVAGPTLFEGYDGDPELTARVLVDGWFRTEDAARIDEDGRLQVLGRLDDVVVTGGVNVPAPVVARRLRMHPAVREAEVLGVPDEEWGNRLVAFVVGDLALEDARAWVAEAHPRSWAPRQLVALEALPLLGNGKVDRLRLAALAGS</sequence>
<name>A0A6G6WM26_9ACTN</name>
<gene>
    <name evidence="3" type="ORF">G5V58_25195</name>
</gene>
<dbReference type="InterPro" id="IPR050237">
    <property type="entry name" value="ATP-dep_AMP-bd_enzyme"/>
</dbReference>